<dbReference type="Pfam" id="PF13637">
    <property type="entry name" value="Ank_4"/>
    <property type="match status" value="1"/>
</dbReference>
<evidence type="ECO:0000313" key="4">
    <source>
        <dbReference type="Proteomes" id="UP000185781"/>
    </source>
</evidence>
<dbReference type="Proteomes" id="UP000185781">
    <property type="component" value="Unassembled WGS sequence"/>
</dbReference>
<evidence type="ECO:0000259" key="2">
    <source>
        <dbReference type="Pfam" id="PF14096"/>
    </source>
</evidence>
<dbReference type="EMBL" id="FTOV01000009">
    <property type="protein sequence ID" value="SIT18763.1"/>
    <property type="molecule type" value="Genomic_DNA"/>
</dbReference>
<keyword evidence="1" id="KW-0040">ANK repeat</keyword>
<dbReference type="InterPro" id="IPR036770">
    <property type="entry name" value="Ankyrin_rpt-contain_sf"/>
</dbReference>
<dbReference type="STRING" id="373672.SAMN05421785_109125"/>
<dbReference type="InterPro" id="IPR039323">
    <property type="entry name" value="ANKRD_45/46/60"/>
</dbReference>
<dbReference type="RefSeq" id="WP_076394644.1">
    <property type="nucleotide sequence ID" value="NZ_FTOV01000009.1"/>
</dbReference>
<feature type="repeat" description="ANK" evidence="1">
    <location>
        <begin position="229"/>
        <end position="271"/>
    </location>
</feature>
<proteinExistence type="predicted"/>
<dbReference type="Pfam" id="PF12796">
    <property type="entry name" value="Ank_2"/>
    <property type="match status" value="1"/>
</dbReference>
<dbReference type="InterPro" id="IPR002110">
    <property type="entry name" value="Ankyrin_rpt"/>
</dbReference>
<dbReference type="SUPFAM" id="SSF48403">
    <property type="entry name" value="Ankyrin repeat"/>
    <property type="match status" value="1"/>
</dbReference>
<dbReference type="AlphaFoldDB" id="A0A1N7Q7D5"/>
<evidence type="ECO:0000256" key="1">
    <source>
        <dbReference type="PROSITE-ProRule" id="PRU00023"/>
    </source>
</evidence>
<protein>
    <submittedName>
        <fullName evidence="3">Ankyrin repeat</fullName>
    </submittedName>
</protein>
<dbReference type="PANTHER" id="PTHR22677">
    <property type="entry name" value="ANKYRIN REPEAT DOMAIN-CONTAINING PROTEIN 60"/>
    <property type="match status" value="1"/>
</dbReference>
<sequence length="298" mass="34332">MAKSIAKTKTLFKKAFYYNWDNGLTGLEKIVRDSNCDKATAIMIFWRGHPNYYYNHPNVEKMEDYEKAAFDFLKLLEKDLVSERYPKIISFSPEKEFIPATLGNIPKELIQYVEGTIHYQEVLFPNKNPFDEEIMALCKNCDNMIKMFELEKRGADFSLKINNGYSYPIAIACGSGQIEAIKYFIEKGYDLNKKYGKNPLFWSAVINKKIQAVNLILENGGKINQKGEFGRTILHLIAGWFAENQDGFDDELMKILSFLIEKGADVNAKDSSKKTPLDLAIMWNNVKYIDYLSGFQSY</sequence>
<name>A0A1N7Q7D5_9FLAO</name>
<organism evidence="3 4">
    <name type="scientific">Chryseobacterium gambrini</name>
    <dbReference type="NCBI Taxonomy" id="373672"/>
    <lineage>
        <taxon>Bacteria</taxon>
        <taxon>Pseudomonadati</taxon>
        <taxon>Bacteroidota</taxon>
        <taxon>Flavobacteriia</taxon>
        <taxon>Flavobacteriales</taxon>
        <taxon>Weeksellaceae</taxon>
        <taxon>Chryseobacterium group</taxon>
        <taxon>Chryseobacterium</taxon>
    </lineage>
</organism>
<dbReference type="Gene3D" id="1.25.40.20">
    <property type="entry name" value="Ankyrin repeat-containing domain"/>
    <property type="match status" value="1"/>
</dbReference>
<feature type="domain" description="DUF4274" evidence="2">
    <location>
        <begin position="17"/>
        <end position="80"/>
    </location>
</feature>
<dbReference type="InterPro" id="IPR025369">
    <property type="entry name" value="DUF4274"/>
</dbReference>
<dbReference type="SMART" id="SM00248">
    <property type="entry name" value="ANK"/>
    <property type="match status" value="3"/>
</dbReference>
<dbReference type="PROSITE" id="PS50088">
    <property type="entry name" value="ANK_REPEAT"/>
    <property type="match status" value="1"/>
</dbReference>
<gene>
    <name evidence="3" type="ORF">SAMN05421785_109125</name>
</gene>
<dbReference type="Pfam" id="PF14096">
    <property type="entry name" value="DUF4274"/>
    <property type="match status" value="1"/>
</dbReference>
<dbReference type="PANTHER" id="PTHR22677:SF4">
    <property type="entry name" value="USHER SYNDROME TYPE-1G PROTEIN-LIKE PROTEIN"/>
    <property type="match status" value="1"/>
</dbReference>
<accession>A0A1N7Q7D5</accession>
<reference evidence="3 4" key="1">
    <citation type="submission" date="2017-01" db="EMBL/GenBank/DDBJ databases">
        <authorList>
            <person name="Mah S.A."/>
            <person name="Swanson W.J."/>
            <person name="Moy G.W."/>
            <person name="Vacquier V.D."/>
        </authorList>
    </citation>
    <scope>NUCLEOTIDE SEQUENCE [LARGE SCALE GENOMIC DNA]</scope>
    <source>
        <strain evidence="3 4">DSM 18014</strain>
    </source>
</reference>
<dbReference type="OrthoDB" id="269804at2"/>
<evidence type="ECO:0000313" key="3">
    <source>
        <dbReference type="EMBL" id="SIT18763.1"/>
    </source>
</evidence>